<organism evidence="8 9">
    <name type="scientific">Cudoniella acicularis</name>
    <dbReference type="NCBI Taxonomy" id="354080"/>
    <lineage>
        <taxon>Eukaryota</taxon>
        <taxon>Fungi</taxon>
        <taxon>Dikarya</taxon>
        <taxon>Ascomycota</taxon>
        <taxon>Pezizomycotina</taxon>
        <taxon>Leotiomycetes</taxon>
        <taxon>Helotiales</taxon>
        <taxon>Tricladiaceae</taxon>
        <taxon>Cudoniella</taxon>
    </lineage>
</organism>
<evidence type="ECO:0000256" key="2">
    <source>
        <dbReference type="ARBA" id="ARBA00022692"/>
    </source>
</evidence>
<feature type="region of interest" description="Disordered" evidence="7">
    <location>
        <begin position="97"/>
        <end position="117"/>
    </location>
</feature>
<evidence type="ECO:0000256" key="4">
    <source>
        <dbReference type="ARBA" id="ARBA00022989"/>
    </source>
</evidence>
<keyword evidence="6" id="KW-0472">Membrane</keyword>
<keyword evidence="3" id="KW-0999">Mitochondrion inner membrane</keyword>
<comment type="caution">
    <text evidence="8">The sequence shown here is derived from an EMBL/GenBank/DDBJ whole genome shotgun (WGS) entry which is preliminary data.</text>
</comment>
<dbReference type="GO" id="GO:0045271">
    <property type="term" value="C:respiratory chain complex I"/>
    <property type="evidence" value="ECO:0007669"/>
    <property type="project" value="InterPro"/>
</dbReference>
<dbReference type="GO" id="GO:0005743">
    <property type="term" value="C:mitochondrial inner membrane"/>
    <property type="evidence" value="ECO:0007669"/>
    <property type="project" value="UniProtKB-SubCell"/>
</dbReference>
<dbReference type="OrthoDB" id="1913277at2759"/>
<dbReference type="EMBL" id="JAAMPI010000005">
    <property type="protein sequence ID" value="KAF4637935.1"/>
    <property type="molecule type" value="Genomic_DNA"/>
</dbReference>
<evidence type="ECO:0000256" key="3">
    <source>
        <dbReference type="ARBA" id="ARBA00022792"/>
    </source>
</evidence>
<keyword evidence="9" id="KW-1185">Reference proteome</keyword>
<keyword evidence="5" id="KW-0496">Mitochondrion</keyword>
<comment type="subcellular location">
    <subcellularLocation>
        <location evidence="1">Mitochondrion inner membrane</location>
        <topology evidence="1">Multi-pass membrane protein</topology>
    </subcellularLocation>
</comment>
<keyword evidence="2" id="KW-0812">Transmembrane</keyword>
<protein>
    <recommendedName>
        <fullName evidence="10">NADH-ubiquinone oxidoreductase 21.3 kDa subunit</fullName>
    </recommendedName>
</protein>
<evidence type="ECO:0008006" key="10">
    <source>
        <dbReference type="Google" id="ProtNLM"/>
    </source>
</evidence>
<evidence type="ECO:0000256" key="7">
    <source>
        <dbReference type="SAM" id="MobiDB-lite"/>
    </source>
</evidence>
<keyword evidence="4" id="KW-1133">Transmembrane helix</keyword>
<evidence type="ECO:0000313" key="8">
    <source>
        <dbReference type="EMBL" id="KAF4637935.1"/>
    </source>
</evidence>
<proteinExistence type="predicted"/>
<gene>
    <name evidence="8" type="ORF">G7Y89_g165</name>
</gene>
<dbReference type="Proteomes" id="UP000566819">
    <property type="component" value="Unassembled WGS sequence"/>
</dbReference>
<dbReference type="AlphaFoldDB" id="A0A8H4WAP5"/>
<dbReference type="PANTHER" id="PTHR21382:SF1">
    <property type="entry name" value="NADH DEHYDROGENASE [UBIQUINONE] 1 ALPHA SUBCOMPLEX SUBUNIT 11"/>
    <property type="match status" value="1"/>
</dbReference>
<accession>A0A8H4WAP5</accession>
<dbReference type="InterPro" id="IPR039205">
    <property type="entry name" value="NDUFA11"/>
</dbReference>
<dbReference type="Pfam" id="PF02466">
    <property type="entry name" value="Tim17"/>
    <property type="match status" value="1"/>
</dbReference>
<name>A0A8H4WAP5_9HELO</name>
<reference evidence="8 9" key="1">
    <citation type="submission" date="2020-03" db="EMBL/GenBank/DDBJ databases">
        <title>Draft Genome Sequence of Cudoniella acicularis.</title>
        <authorList>
            <person name="Buettner E."/>
            <person name="Kellner H."/>
        </authorList>
    </citation>
    <scope>NUCLEOTIDE SEQUENCE [LARGE SCALE GENOMIC DNA]</scope>
    <source>
        <strain evidence="8 9">DSM 108380</strain>
    </source>
</reference>
<evidence type="ECO:0000313" key="9">
    <source>
        <dbReference type="Proteomes" id="UP000566819"/>
    </source>
</evidence>
<evidence type="ECO:0000256" key="5">
    <source>
        <dbReference type="ARBA" id="ARBA00023128"/>
    </source>
</evidence>
<evidence type="ECO:0000256" key="6">
    <source>
        <dbReference type="ARBA" id="ARBA00023136"/>
    </source>
</evidence>
<evidence type="ECO:0000256" key="1">
    <source>
        <dbReference type="ARBA" id="ARBA00004448"/>
    </source>
</evidence>
<dbReference type="GO" id="GO:0006120">
    <property type="term" value="P:mitochondrial electron transport, NADH to ubiquinone"/>
    <property type="evidence" value="ECO:0007669"/>
    <property type="project" value="InterPro"/>
</dbReference>
<dbReference type="PANTHER" id="PTHR21382">
    <property type="entry name" value="NADH-UBIQUINONE OXIDOREDUCTASE SUBUNIT"/>
    <property type="match status" value="1"/>
</dbReference>
<sequence>MVTAVIGGAFEFTRNASANLREKDDSINPAIGGFLAGAVMGLRSGSTPAVLGYGALTAVVMGAYDYTGGTLRGGAKDKEMDEFERKQELRKNRRIPMEETISQLGEGRGIYGPGYEERRQQRIKEKYGIDVPTKSTQ</sequence>